<gene>
    <name evidence="3" type="ORF">KC01_LOCUS34379</name>
</gene>
<organism evidence="3 4">
    <name type="scientific">Knipowitschia caucasica</name>
    <name type="common">Caucasian dwarf goby</name>
    <name type="synonym">Pomatoschistus caucasicus</name>
    <dbReference type="NCBI Taxonomy" id="637954"/>
    <lineage>
        <taxon>Eukaryota</taxon>
        <taxon>Metazoa</taxon>
        <taxon>Chordata</taxon>
        <taxon>Craniata</taxon>
        <taxon>Vertebrata</taxon>
        <taxon>Euteleostomi</taxon>
        <taxon>Actinopterygii</taxon>
        <taxon>Neopterygii</taxon>
        <taxon>Teleostei</taxon>
        <taxon>Neoteleostei</taxon>
        <taxon>Acanthomorphata</taxon>
        <taxon>Gobiaria</taxon>
        <taxon>Gobiiformes</taxon>
        <taxon>Gobioidei</taxon>
        <taxon>Gobiidae</taxon>
        <taxon>Gobiinae</taxon>
        <taxon>Knipowitschia</taxon>
    </lineage>
</organism>
<dbReference type="SUPFAM" id="SSF57586">
    <property type="entry name" value="TNF receptor-like"/>
    <property type="match status" value="1"/>
</dbReference>
<dbReference type="PANTHER" id="PTHR46838:SF1">
    <property type="entry name" value="TUMOR NECROSIS FACTOR RECEPTOR SUPERFAMILY MEMBER 14"/>
    <property type="match status" value="1"/>
</dbReference>
<dbReference type="InterPro" id="IPR042566">
    <property type="entry name" value="L1_C"/>
</dbReference>
<accession>A0AAV2M1W8</accession>
<dbReference type="Proteomes" id="UP001497482">
    <property type="component" value="Chromosome 5"/>
</dbReference>
<dbReference type="AlphaFoldDB" id="A0AAV2M1W8"/>
<dbReference type="GO" id="GO:0046642">
    <property type="term" value="P:negative regulation of alpha-beta T cell proliferation"/>
    <property type="evidence" value="ECO:0007669"/>
    <property type="project" value="TreeGrafter"/>
</dbReference>
<dbReference type="GO" id="GO:0050829">
    <property type="term" value="P:defense response to Gram-negative bacterium"/>
    <property type="evidence" value="ECO:0007669"/>
    <property type="project" value="TreeGrafter"/>
</dbReference>
<dbReference type="InterPro" id="IPR001368">
    <property type="entry name" value="TNFR/NGFR_Cys_rich_reg"/>
</dbReference>
<dbReference type="SMART" id="SM00208">
    <property type="entry name" value="TNFR"/>
    <property type="match status" value="1"/>
</dbReference>
<name>A0AAV2M1W8_KNICA</name>
<reference evidence="3 4" key="1">
    <citation type="submission" date="2024-04" db="EMBL/GenBank/DDBJ databases">
        <authorList>
            <person name="Waldvogel A.-M."/>
            <person name="Schoenle A."/>
        </authorList>
    </citation>
    <scope>NUCLEOTIDE SEQUENCE [LARGE SCALE GENOMIC DNA]</scope>
</reference>
<evidence type="ECO:0000259" key="2">
    <source>
        <dbReference type="PROSITE" id="PS50050"/>
    </source>
</evidence>
<dbReference type="Gene3D" id="3.30.250.20">
    <property type="entry name" value="L1 transposable element, C-terminal domain"/>
    <property type="match status" value="1"/>
</dbReference>
<evidence type="ECO:0000313" key="3">
    <source>
        <dbReference type="EMBL" id="CAL1607327.1"/>
    </source>
</evidence>
<dbReference type="GO" id="GO:0009897">
    <property type="term" value="C:external side of plasma membrane"/>
    <property type="evidence" value="ECO:0007669"/>
    <property type="project" value="TreeGrafter"/>
</dbReference>
<dbReference type="PROSITE" id="PS50050">
    <property type="entry name" value="TNFR_NGFR_2"/>
    <property type="match status" value="1"/>
</dbReference>
<proteinExistence type="predicted"/>
<dbReference type="PANTHER" id="PTHR46838">
    <property type="entry name" value="TUMOR NECROSIS FACTOR RECEPTOR SUPERFAMILY MEMBER 14"/>
    <property type="match status" value="1"/>
</dbReference>
<evidence type="ECO:0000313" key="4">
    <source>
        <dbReference type="Proteomes" id="UP001497482"/>
    </source>
</evidence>
<dbReference type="Gene3D" id="2.10.50.10">
    <property type="entry name" value="Tumor Necrosis Factor Receptor, subunit A, domain 2"/>
    <property type="match status" value="2"/>
</dbReference>
<sequence length="249" mass="27931">MKNNCSKFRCVSCEPCPDGTNQDEPWLVPLGKERTCVRCRTCATGPGLKVKAPCSRTSNTVCEADEGHFCLRLLEDLSCGASQRHRRCLPGEYIRKPGTEGPRPTEFVADFLHNLLHLDVKPILDRAHRTLRPRPGDGAPPRPFVVRVNQFQTRNEILRKARESPALTFQGKRVFIFPDFTAIVAKKRAAFSGVKKELHSCPGIKFGLFFPASLRITLPNGQLRTFDSPDLAMDFVKKNLKTMVDPQSV</sequence>
<dbReference type="GO" id="GO:0050830">
    <property type="term" value="P:defense response to Gram-positive bacterium"/>
    <property type="evidence" value="ECO:0007669"/>
    <property type="project" value="TreeGrafter"/>
</dbReference>
<dbReference type="Pfam" id="PF00020">
    <property type="entry name" value="TNFR_c6"/>
    <property type="match status" value="1"/>
</dbReference>
<protein>
    <recommendedName>
        <fullName evidence="2">TNFR-Cys domain-containing protein</fullName>
    </recommendedName>
</protein>
<comment type="caution">
    <text evidence="1">Lacks conserved residue(s) required for the propagation of feature annotation.</text>
</comment>
<feature type="domain" description="TNFR-Cys" evidence="2">
    <location>
        <begin position="15"/>
        <end position="62"/>
    </location>
</feature>
<evidence type="ECO:0000256" key="1">
    <source>
        <dbReference type="PROSITE-ProRule" id="PRU00206"/>
    </source>
</evidence>
<dbReference type="EMBL" id="OZ035827">
    <property type="protein sequence ID" value="CAL1607327.1"/>
    <property type="molecule type" value="Genomic_DNA"/>
</dbReference>
<dbReference type="GO" id="GO:2000406">
    <property type="term" value="P:positive regulation of T cell migration"/>
    <property type="evidence" value="ECO:0007669"/>
    <property type="project" value="TreeGrafter"/>
</dbReference>
<keyword evidence="4" id="KW-1185">Reference proteome</keyword>
<feature type="repeat" description="TNFR-Cys" evidence="1">
    <location>
        <begin position="15"/>
        <end position="62"/>
    </location>
</feature>
<dbReference type="GO" id="GO:0002720">
    <property type="term" value="P:positive regulation of cytokine production involved in immune response"/>
    <property type="evidence" value="ECO:0007669"/>
    <property type="project" value="TreeGrafter"/>
</dbReference>